<sequence length="100" mass="10751">MVGSMKDVMAWTTLAFVLVTGPALLIMGMMHTFSRKPVEQKYEHGAGGGLVGVFDAVWSPSAHEAGQERDRQTRRTAPAPAPGDPPGALEDGRIVIHVRE</sequence>
<evidence type="ECO:0000256" key="1">
    <source>
        <dbReference type="SAM" id="MobiDB-lite"/>
    </source>
</evidence>
<gene>
    <name evidence="3" type="ORF">F6A08_12195</name>
</gene>
<keyword evidence="2" id="KW-1133">Transmembrane helix</keyword>
<feature type="transmembrane region" description="Helical" evidence="2">
    <location>
        <begin position="12"/>
        <end position="33"/>
    </location>
</feature>
<evidence type="ECO:0000313" key="4">
    <source>
        <dbReference type="Proteomes" id="UP000478836"/>
    </source>
</evidence>
<feature type="region of interest" description="Disordered" evidence="1">
    <location>
        <begin position="61"/>
        <end position="94"/>
    </location>
</feature>
<protein>
    <submittedName>
        <fullName evidence="3">Uncharacterized protein</fullName>
    </submittedName>
</protein>
<dbReference type="EMBL" id="WAAO01000002">
    <property type="protein sequence ID" value="KAB1865184.1"/>
    <property type="molecule type" value="Genomic_DNA"/>
</dbReference>
<dbReference type="Proteomes" id="UP000478836">
    <property type="component" value="Unassembled WGS sequence"/>
</dbReference>
<name>A0ABQ6V7M9_9MICO</name>
<keyword evidence="4" id="KW-1185">Reference proteome</keyword>
<proteinExistence type="predicted"/>
<comment type="caution">
    <text evidence="3">The sequence shown here is derived from an EMBL/GenBank/DDBJ whole genome shotgun (WGS) entry which is preliminary data.</text>
</comment>
<keyword evidence="2" id="KW-0472">Membrane</keyword>
<evidence type="ECO:0000256" key="2">
    <source>
        <dbReference type="SAM" id="Phobius"/>
    </source>
</evidence>
<evidence type="ECO:0000313" key="3">
    <source>
        <dbReference type="EMBL" id="KAB1865184.1"/>
    </source>
</evidence>
<keyword evidence="2" id="KW-0812">Transmembrane</keyword>
<accession>A0ABQ6V7M9</accession>
<reference evidence="4" key="1">
    <citation type="submission" date="2019-09" db="EMBL/GenBank/DDBJ databases">
        <title>Whole genome sequencing of Microbacterium maritypicum.</title>
        <authorList>
            <person name="Lenchi N."/>
        </authorList>
    </citation>
    <scope>NUCLEOTIDE SEQUENCE [LARGE SCALE GENOMIC DNA]</scope>
    <source>
        <strain evidence="4">G1</strain>
    </source>
</reference>
<organism evidence="3 4">
    <name type="scientific">Microbacterium algeriense</name>
    <dbReference type="NCBI Taxonomy" id="2615184"/>
    <lineage>
        <taxon>Bacteria</taxon>
        <taxon>Bacillati</taxon>
        <taxon>Actinomycetota</taxon>
        <taxon>Actinomycetes</taxon>
        <taxon>Micrococcales</taxon>
        <taxon>Microbacteriaceae</taxon>
        <taxon>Microbacterium</taxon>
    </lineage>
</organism>